<accession>A0A4U9HBS5</accession>
<sequence>MSDDKHQKNHENKRGGNDDSSLYTYLGDGKFKFKSQTKVCYLKPLNALGWSWVMDRNDGQGVAACFASEAEKRAAVAKLSGMLPAPEYTEKEAQTASSLLAEAGALALNRVSGAMQLSVAGEGVATLAGEAASALSAALSRVAALLTASVTGPVAASASALLFSSSVGEGSDKVPGRDVPALFSYPASAMLPREYRLQPGTETVDLPVRASLAVKNGQLALSLLKTGSGEVPKAVQVLTAVRDEASGLDKITVPAVAGAPAQTILINPAPAKPTAPSNTGNSSPAPVTPVHTGTTVTPVDNIATTPPVPTLDGVGTLSTGSQMQRAPGWSRCMWY</sequence>
<feature type="compositionally biased region" description="Low complexity" evidence="4">
    <location>
        <begin position="284"/>
        <end position="299"/>
    </location>
</feature>
<feature type="region of interest" description="Disordered" evidence="4">
    <location>
        <begin position="267"/>
        <end position="323"/>
    </location>
</feature>
<protein>
    <submittedName>
        <fullName evidence="6">Colicin-D</fullName>
    </submittedName>
</protein>
<evidence type="ECO:0000259" key="5">
    <source>
        <dbReference type="Pfam" id="PF06958"/>
    </source>
</evidence>
<proteinExistence type="predicted"/>
<dbReference type="EMBL" id="LR590463">
    <property type="protein sequence ID" value="VTP61055.1"/>
    <property type="molecule type" value="Genomic_DNA"/>
</dbReference>
<evidence type="ECO:0000256" key="1">
    <source>
        <dbReference type="ARBA" id="ARBA00022529"/>
    </source>
</evidence>
<reference evidence="6 7" key="1">
    <citation type="submission" date="2019-05" db="EMBL/GenBank/DDBJ databases">
        <authorList>
            <consortium name="Pathogen Informatics"/>
        </authorList>
    </citation>
    <scope>NUCLEOTIDE SEQUENCE [LARGE SCALE GENOMIC DNA]</scope>
    <source>
        <strain evidence="6 7">NCTC12971</strain>
    </source>
</reference>
<keyword evidence="3" id="KW-0078">Bacteriocin</keyword>
<evidence type="ECO:0000313" key="6">
    <source>
        <dbReference type="EMBL" id="VTP61055.1"/>
    </source>
</evidence>
<evidence type="ECO:0000256" key="4">
    <source>
        <dbReference type="SAM" id="MobiDB-lite"/>
    </source>
</evidence>
<dbReference type="GO" id="GO:0031640">
    <property type="term" value="P:killing of cells of another organism"/>
    <property type="evidence" value="ECO:0007669"/>
    <property type="project" value="UniProtKB-KW"/>
</dbReference>
<keyword evidence="2" id="KW-0044">Antibiotic</keyword>
<dbReference type="AlphaFoldDB" id="A0A4U9HBS5"/>
<name>A0A4U9HBS5_SERRU</name>
<evidence type="ECO:0000256" key="3">
    <source>
        <dbReference type="ARBA" id="ARBA00023048"/>
    </source>
</evidence>
<feature type="domain" description="Pyosin/cloacin translocation" evidence="5">
    <location>
        <begin position="199"/>
        <end position="310"/>
    </location>
</feature>
<organism evidence="6 7">
    <name type="scientific">Serratia rubidaea</name>
    <name type="common">Serratia marinorubra</name>
    <dbReference type="NCBI Taxonomy" id="61652"/>
    <lineage>
        <taxon>Bacteria</taxon>
        <taxon>Pseudomonadati</taxon>
        <taxon>Pseudomonadota</taxon>
        <taxon>Gammaproteobacteria</taxon>
        <taxon>Enterobacterales</taxon>
        <taxon>Yersiniaceae</taxon>
        <taxon>Serratia</taxon>
    </lineage>
</organism>
<gene>
    <name evidence="6" type="primary">cda_2</name>
    <name evidence="6" type="ORF">NCTC12971_01563</name>
</gene>
<dbReference type="Proteomes" id="UP000307968">
    <property type="component" value="Chromosome"/>
</dbReference>
<dbReference type="InterPro" id="IPR016128">
    <property type="entry name" value="Pyosin/cloacin_T_dom"/>
</dbReference>
<evidence type="ECO:0000256" key="2">
    <source>
        <dbReference type="ARBA" id="ARBA00023022"/>
    </source>
</evidence>
<dbReference type="Pfam" id="PF06958">
    <property type="entry name" value="Pyocin_S"/>
    <property type="match status" value="1"/>
</dbReference>
<dbReference type="SUPFAM" id="SSF69369">
    <property type="entry name" value="Cloacin translocation domain"/>
    <property type="match status" value="1"/>
</dbReference>
<evidence type="ECO:0000313" key="7">
    <source>
        <dbReference type="Proteomes" id="UP000307968"/>
    </source>
</evidence>
<dbReference type="GO" id="GO:0042742">
    <property type="term" value="P:defense response to bacterium"/>
    <property type="evidence" value="ECO:0007669"/>
    <property type="project" value="UniProtKB-KW"/>
</dbReference>
<keyword evidence="1" id="KW-0929">Antimicrobial</keyword>
<dbReference type="InterPro" id="IPR036302">
    <property type="entry name" value="Pyosin/cloacin_T_dom_sf"/>
</dbReference>